<accession>A0ABY6A3L6</accession>
<keyword evidence="4 6" id="KW-0472">Membrane</keyword>
<dbReference type="InterPro" id="IPR011990">
    <property type="entry name" value="TPR-like_helical_dom_sf"/>
</dbReference>
<dbReference type="RefSeq" id="WP_260720266.1">
    <property type="nucleotide sequence ID" value="NZ_CP104377.1"/>
</dbReference>
<evidence type="ECO:0000256" key="1">
    <source>
        <dbReference type="ARBA" id="ARBA00004141"/>
    </source>
</evidence>
<evidence type="ECO:0000256" key="5">
    <source>
        <dbReference type="SAM" id="MobiDB-lite"/>
    </source>
</evidence>
<evidence type="ECO:0000259" key="7">
    <source>
        <dbReference type="Pfam" id="PF05154"/>
    </source>
</evidence>
<dbReference type="InterPro" id="IPR007829">
    <property type="entry name" value="TM2"/>
</dbReference>
<keyword evidence="3 6" id="KW-1133">Transmembrane helix</keyword>
<feature type="domain" description="TM2" evidence="7">
    <location>
        <begin position="22"/>
        <end position="64"/>
    </location>
</feature>
<dbReference type="Gene3D" id="1.25.40.10">
    <property type="entry name" value="Tetratricopeptide repeat domain"/>
    <property type="match status" value="1"/>
</dbReference>
<name>A0ABY6A3L6_9BURK</name>
<evidence type="ECO:0000256" key="3">
    <source>
        <dbReference type="ARBA" id="ARBA00022989"/>
    </source>
</evidence>
<organism evidence="8 9">
    <name type="scientific">Comamonas squillarum</name>
    <dbReference type="NCBI Taxonomy" id="2977320"/>
    <lineage>
        <taxon>Bacteria</taxon>
        <taxon>Pseudomonadati</taxon>
        <taxon>Pseudomonadota</taxon>
        <taxon>Betaproteobacteria</taxon>
        <taxon>Burkholderiales</taxon>
        <taxon>Comamonadaceae</taxon>
        <taxon>Comamonas</taxon>
    </lineage>
</organism>
<protein>
    <submittedName>
        <fullName evidence="8">TM2 domain-containing protein</fullName>
    </submittedName>
</protein>
<dbReference type="Pfam" id="PF05154">
    <property type="entry name" value="TM2"/>
    <property type="match status" value="1"/>
</dbReference>
<proteinExistence type="predicted"/>
<feature type="transmembrane region" description="Helical" evidence="6">
    <location>
        <begin position="25"/>
        <end position="42"/>
    </location>
</feature>
<feature type="region of interest" description="Disordered" evidence="5">
    <location>
        <begin position="1"/>
        <end position="20"/>
    </location>
</feature>
<evidence type="ECO:0000256" key="4">
    <source>
        <dbReference type="ARBA" id="ARBA00023136"/>
    </source>
</evidence>
<dbReference type="Proteomes" id="UP001058290">
    <property type="component" value="Chromosome"/>
</dbReference>
<keyword evidence="9" id="KW-1185">Reference proteome</keyword>
<comment type="subcellular location">
    <subcellularLocation>
        <location evidence="1">Membrane</location>
        <topology evidence="1">Multi-pass membrane protein</topology>
    </subcellularLocation>
</comment>
<evidence type="ECO:0000313" key="9">
    <source>
        <dbReference type="Proteomes" id="UP001058290"/>
    </source>
</evidence>
<reference evidence="8" key="1">
    <citation type="submission" date="2022-09" db="EMBL/GenBank/DDBJ databases">
        <title>Bacterial diversity in gut of crayfish and pufferfish.</title>
        <authorList>
            <person name="Huang Y."/>
        </authorList>
    </citation>
    <scope>NUCLEOTIDE SEQUENCE</scope>
    <source>
        <strain evidence="8">PR12</strain>
    </source>
</reference>
<gene>
    <name evidence="8" type="ORF">N4T19_04065</name>
</gene>
<evidence type="ECO:0000256" key="6">
    <source>
        <dbReference type="SAM" id="Phobius"/>
    </source>
</evidence>
<keyword evidence="2 6" id="KW-0812">Transmembrane</keyword>
<evidence type="ECO:0000313" key="8">
    <source>
        <dbReference type="EMBL" id="UXC20773.1"/>
    </source>
</evidence>
<sequence>MHAWAAKCRPNKAQGKRDGGKNPRWALGLLLAVGWLGAHRFYLGRYASAVAQLGISVLCAALWLWGGPLARYAPYLLGPVVFWLLRDGFWLFDYFRVEEDMDSRLSAFAQSQLDAQASQPAASVQAAAAPALAPVAQSLVAAAPLPHPKSDPAADLQADKKSLAIQMAQKHIGDALAHRDIQTAHAEADTLVRYLAQRSRKPQNDPHLAMAYLLQGMTFYQTEHLDAARKKLQMGVHLGAAFAELAQPVQQAQSCLQRLRAPKMAPGTTATPALQPGQYPLLMQAQDWAQALTLCEQTIGLQTAQNGDLPDLAQHHLHAMEIAQHLGDTARQRGHGQALLALAVREGAAVPATLRRQALERLGNGYQAEGKHRHATQHYAQALALVDVRSGGNAAAQALALCALLQRMAASHAALGETAQALQCWQRLALYVDSFDRLDQQGQRMPDPEAVSGMLADYAAFATHHQPTQVKPLVQQALRIQQRSCRGYSLAAARAYEVFADFLAAHGQTDARRSYLKKALLLVQICDPDNSAHLQQLKTAIREAA</sequence>
<dbReference type="EMBL" id="CP104377">
    <property type="protein sequence ID" value="UXC20773.1"/>
    <property type="molecule type" value="Genomic_DNA"/>
</dbReference>
<evidence type="ECO:0000256" key="2">
    <source>
        <dbReference type="ARBA" id="ARBA00022692"/>
    </source>
</evidence>
<feature type="transmembrane region" description="Helical" evidence="6">
    <location>
        <begin position="49"/>
        <end position="66"/>
    </location>
</feature>